<dbReference type="OrthoDB" id="3772541at2"/>
<accession>A0A0A1DK95</accession>
<dbReference type="Pfam" id="PF16640">
    <property type="entry name" value="Big_3_5"/>
    <property type="match status" value="1"/>
</dbReference>
<name>A0A0A1DK95_NOCSI</name>
<reference evidence="2 3" key="1">
    <citation type="journal article" date="2015" name="Genome Announc.">
        <title>Complete Genome Sequence of Steroid-Transforming Nocardioides simplex VKM Ac-2033D.</title>
        <authorList>
            <person name="Shtratnikova V.Y."/>
            <person name="Schelkunov M.I."/>
            <person name="Pekov Y.A."/>
            <person name="Fokina V.V."/>
            <person name="Logacheva M.D."/>
            <person name="Sokolov S.L."/>
            <person name="Bragin E.Y."/>
            <person name="Ashapkin V.V."/>
            <person name="Donova M.V."/>
        </authorList>
    </citation>
    <scope>NUCLEOTIDE SEQUENCE [LARGE SCALE GENOMIC DNA]</scope>
    <source>
        <strain evidence="2 3">VKM Ac-2033D</strain>
    </source>
</reference>
<dbReference type="HOGENOM" id="CLU_595581_0_0_11"/>
<dbReference type="EC" id="3.1.3.1" evidence="2"/>
<dbReference type="Proteomes" id="UP000030300">
    <property type="component" value="Chromosome"/>
</dbReference>
<dbReference type="GeneID" id="96607699"/>
<keyword evidence="2" id="KW-0378">Hydrolase</keyword>
<protein>
    <submittedName>
        <fullName evidence="2">Alkaline phosphatase</fullName>
        <ecNumber evidence="2">3.1.3.1</ecNumber>
    </submittedName>
</protein>
<sequence>MTRALRITAVLVALLLGTGLLHPTPASAADRPGGWYDGSIGYTRVVNCFGLIQGTPYTEAGIGAYAGYWSDPDSGVPAVGQTFWIHYSVHGLGNPCLGGTYFRPRIALPPGVVFDTSQQIRCGYNGSGGPAPMQGCPGWGNLANGTYSNNRDQGLWGVAQGGRWEFQFPVRATQPVSGANLSIALDTVDGNSDSTVALRAPVYVFAVAGSGGTPATPSYQVLYDTPSTVAAAQNPDGGATPYGIVSEFQAITNNRAGVLRIEFATGLDQPIYQVEVPVPANFGASVYGWTDWAPFAGLIVPGRKNYWRGAFTPTGGTTVYGPMQTFTVASSGTGTAGTGPIGGTTGGTPGGLSGSSGAIGGSVTSLKVAARVSAKVVGKPTARRKAKVQVVVRPARGVATGAVTVTEKGRKVGSGVLRGGKVVVTLKKLKAGKHRLVVRYAGSQATSPASATVVLRVRR</sequence>
<dbReference type="RefSeq" id="WP_038676163.1">
    <property type="nucleotide sequence ID" value="NZ_BJMC01000025.1"/>
</dbReference>
<feature type="domain" description="Bacterial Ig-like" evidence="1">
    <location>
        <begin position="383"/>
        <end position="455"/>
    </location>
</feature>
<evidence type="ECO:0000259" key="1">
    <source>
        <dbReference type="Pfam" id="PF16640"/>
    </source>
</evidence>
<dbReference type="STRING" id="2045.KR76_01665"/>
<dbReference type="GO" id="GO:0004035">
    <property type="term" value="F:alkaline phosphatase activity"/>
    <property type="evidence" value="ECO:0007669"/>
    <property type="project" value="UniProtKB-EC"/>
</dbReference>
<evidence type="ECO:0000313" key="3">
    <source>
        <dbReference type="Proteomes" id="UP000030300"/>
    </source>
</evidence>
<dbReference type="InterPro" id="IPR032109">
    <property type="entry name" value="Big_3_5"/>
</dbReference>
<gene>
    <name evidence="2" type="ORF">KR76_01665</name>
</gene>
<dbReference type="Gene3D" id="2.60.40.10">
    <property type="entry name" value="Immunoglobulins"/>
    <property type="match status" value="1"/>
</dbReference>
<dbReference type="InterPro" id="IPR013783">
    <property type="entry name" value="Ig-like_fold"/>
</dbReference>
<organism evidence="2 3">
    <name type="scientific">Nocardioides simplex</name>
    <name type="common">Arthrobacter simplex</name>
    <dbReference type="NCBI Taxonomy" id="2045"/>
    <lineage>
        <taxon>Bacteria</taxon>
        <taxon>Bacillati</taxon>
        <taxon>Actinomycetota</taxon>
        <taxon>Actinomycetes</taxon>
        <taxon>Propionibacteriales</taxon>
        <taxon>Nocardioidaceae</taxon>
        <taxon>Pimelobacter</taxon>
    </lineage>
</organism>
<dbReference type="GO" id="GO:0005975">
    <property type="term" value="P:carbohydrate metabolic process"/>
    <property type="evidence" value="ECO:0007669"/>
    <property type="project" value="UniProtKB-ARBA"/>
</dbReference>
<dbReference type="AlphaFoldDB" id="A0A0A1DK95"/>
<dbReference type="EMBL" id="CP009896">
    <property type="protein sequence ID" value="AIY15795.1"/>
    <property type="molecule type" value="Genomic_DNA"/>
</dbReference>
<dbReference type="KEGG" id="psim:KR76_01665"/>
<evidence type="ECO:0000313" key="2">
    <source>
        <dbReference type="EMBL" id="AIY15795.1"/>
    </source>
</evidence>
<proteinExistence type="predicted"/>
<dbReference type="eggNOG" id="ENOG5034212">
    <property type="taxonomic scope" value="Bacteria"/>
</dbReference>
<keyword evidence="3" id="KW-1185">Reference proteome</keyword>